<comment type="catalytic activity">
    <reaction evidence="1 9 10">
        <text>adenosine 5'-phosphosulfate + ATP = 3'-phosphoadenylyl sulfate + ADP + H(+)</text>
        <dbReference type="Rhea" id="RHEA:24152"/>
        <dbReference type="ChEBI" id="CHEBI:15378"/>
        <dbReference type="ChEBI" id="CHEBI:30616"/>
        <dbReference type="ChEBI" id="CHEBI:58243"/>
        <dbReference type="ChEBI" id="CHEBI:58339"/>
        <dbReference type="ChEBI" id="CHEBI:456216"/>
        <dbReference type="EC" id="2.7.1.25"/>
    </reaction>
</comment>
<reference evidence="12 13" key="1">
    <citation type="submission" date="2010-07" db="EMBL/GenBank/DDBJ databases">
        <title>The draft genome of Paenibacillus curdlanolyticus YK9.</title>
        <authorList>
            <consortium name="US DOE Joint Genome Institute (JGI-PGF)"/>
            <person name="Lucas S."/>
            <person name="Copeland A."/>
            <person name="Lapidus A."/>
            <person name="Cheng J.-F."/>
            <person name="Bruce D."/>
            <person name="Goodwin L."/>
            <person name="Pitluck S."/>
            <person name="Land M.L."/>
            <person name="Hauser L."/>
            <person name="Chang Y.-J."/>
            <person name="Jeffries C."/>
            <person name="Anderson I.J."/>
            <person name="Johnson E."/>
            <person name="Loganathan U."/>
            <person name="Mulhopadhyay B."/>
            <person name="Kyrpides N."/>
            <person name="Woyke T.J."/>
        </authorList>
    </citation>
    <scope>NUCLEOTIDE SEQUENCE [LARGE SCALE GENOMIC DNA]</scope>
    <source>
        <strain evidence="12 13">YK9</strain>
    </source>
</reference>
<dbReference type="UniPathway" id="UPA00140">
    <property type="reaction ID" value="UER00205"/>
</dbReference>
<dbReference type="FunFam" id="3.40.50.300:FF:000212">
    <property type="entry name" value="Adenylyl-sulfate kinase"/>
    <property type="match status" value="1"/>
</dbReference>
<dbReference type="GO" id="GO:0004020">
    <property type="term" value="F:adenylylsulfate kinase activity"/>
    <property type="evidence" value="ECO:0007669"/>
    <property type="project" value="UniProtKB-UniRule"/>
</dbReference>
<evidence type="ECO:0000256" key="9">
    <source>
        <dbReference type="HAMAP-Rule" id="MF_00065"/>
    </source>
</evidence>
<dbReference type="EC" id="2.7.1.25" evidence="9 10"/>
<organism evidence="12 13">
    <name type="scientific">Paenibacillus curdlanolyticus YK9</name>
    <dbReference type="NCBI Taxonomy" id="717606"/>
    <lineage>
        <taxon>Bacteria</taxon>
        <taxon>Bacillati</taxon>
        <taxon>Bacillota</taxon>
        <taxon>Bacilli</taxon>
        <taxon>Bacillales</taxon>
        <taxon>Paenibacillaceae</taxon>
        <taxon>Paenibacillus</taxon>
    </lineage>
</organism>
<dbReference type="Proteomes" id="UP000005387">
    <property type="component" value="Unassembled WGS sequence"/>
</dbReference>
<feature type="active site" description="Phosphoserine intermediate" evidence="9">
    <location>
        <position position="110"/>
    </location>
</feature>
<evidence type="ECO:0000256" key="10">
    <source>
        <dbReference type="RuleBase" id="RU004347"/>
    </source>
</evidence>
<keyword evidence="9" id="KW-0597">Phosphoprotein</keyword>
<keyword evidence="7 9" id="KW-0418">Kinase</keyword>
<dbReference type="InterPro" id="IPR059117">
    <property type="entry name" value="APS_kinase_dom"/>
</dbReference>
<dbReference type="InterPro" id="IPR002891">
    <property type="entry name" value="APS"/>
</dbReference>
<keyword evidence="13" id="KW-1185">Reference proteome</keyword>
<dbReference type="CDD" id="cd02027">
    <property type="entry name" value="APSK"/>
    <property type="match status" value="1"/>
</dbReference>
<dbReference type="Pfam" id="PF01583">
    <property type="entry name" value="APS_kinase"/>
    <property type="match status" value="1"/>
</dbReference>
<evidence type="ECO:0000256" key="1">
    <source>
        <dbReference type="ARBA" id="ARBA00001823"/>
    </source>
</evidence>
<dbReference type="NCBIfam" id="TIGR00455">
    <property type="entry name" value="apsK"/>
    <property type="match status" value="1"/>
</dbReference>
<dbReference type="AlphaFoldDB" id="E0IEP9"/>
<evidence type="ECO:0000259" key="11">
    <source>
        <dbReference type="Pfam" id="PF01583"/>
    </source>
</evidence>
<feature type="binding site" evidence="9">
    <location>
        <begin position="36"/>
        <end position="43"/>
    </location>
    <ligand>
        <name>ATP</name>
        <dbReference type="ChEBI" id="CHEBI:30616"/>
    </ligand>
</feature>
<dbReference type="STRING" id="717606.PaecuDRAFT_4140"/>
<evidence type="ECO:0000313" key="12">
    <source>
        <dbReference type="EMBL" id="EFM09137.1"/>
    </source>
</evidence>
<dbReference type="GO" id="GO:0070814">
    <property type="term" value="P:hydrogen sulfide biosynthetic process"/>
    <property type="evidence" value="ECO:0007669"/>
    <property type="project" value="UniProtKB-UniRule"/>
</dbReference>
<dbReference type="HAMAP" id="MF_00065">
    <property type="entry name" value="Adenylyl_sulf_kinase"/>
    <property type="match status" value="1"/>
</dbReference>
<keyword evidence="5 9" id="KW-0808">Transferase</keyword>
<keyword evidence="6 9" id="KW-0547">Nucleotide-binding</keyword>
<dbReference type="EMBL" id="AEDD01000012">
    <property type="protein sequence ID" value="EFM09137.1"/>
    <property type="molecule type" value="Genomic_DNA"/>
</dbReference>
<evidence type="ECO:0000256" key="6">
    <source>
        <dbReference type="ARBA" id="ARBA00022741"/>
    </source>
</evidence>
<keyword evidence="8 9" id="KW-0067">ATP-binding</keyword>
<evidence type="ECO:0000256" key="3">
    <source>
        <dbReference type="ARBA" id="ARBA00004806"/>
    </source>
</evidence>
<protein>
    <recommendedName>
        <fullName evidence="9 10">Adenylyl-sulfate kinase</fullName>
        <ecNumber evidence="9 10">2.7.1.25</ecNumber>
    </recommendedName>
    <alternativeName>
        <fullName evidence="9">APS kinase</fullName>
    </alternativeName>
    <alternativeName>
        <fullName evidence="9">ATP adenosine-5'-phosphosulfate 3'-phosphotransferase</fullName>
    </alternativeName>
    <alternativeName>
        <fullName evidence="9">Adenosine-5'-phosphosulfate kinase</fullName>
    </alternativeName>
</protein>
<dbReference type="GO" id="GO:0005524">
    <property type="term" value="F:ATP binding"/>
    <property type="evidence" value="ECO:0007669"/>
    <property type="project" value="UniProtKB-UniRule"/>
</dbReference>
<accession>E0IEP9</accession>
<evidence type="ECO:0000256" key="5">
    <source>
        <dbReference type="ARBA" id="ARBA00022679"/>
    </source>
</evidence>
<dbReference type="NCBIfam" id="NF003013">
    <property type="entry name" value="PRK03846.1"/>
    <property type="match status" value="1"/>
</dbReference>
<sequence length="201" mass="22966">MICVSEKNVTWHESKVTRTDRMRLNGHKSFVVWFTGLSASGKSTLSVELEKVLHMRKHLTYILDGDNIRHGLNRNLGFSEADRIENIRRVGEVSKLMVDAGVVTLSAFISPYRNDREMIKELFEAGDFIEVYVKCSLEECEKRDPKGLYKKAREGLIPDFTGISAPYEHPLNPHITIDTEQLSIEAAVGHIVQFLEENEYL</sequence>
<feature type="domain" description="APS kinase" evidence="11">
    <location>
        <begin position="28"/>
        <end position="178"/>
    </location>
</feature>
<evidence type="ECO:0000256" key="4">
    <source>
        <dbReference type="ARBA" id="ARBA00007008"/>
    </source>
</evidence>
<dbReference type="SUPFAM" id="SSF52540">
    <property type="entry name" value="P-loop containing nucleoside triphosphate hydrolases"/>
    <property type="match status" value="1"/>
</dbReference>
<dbReference type="PANTHER" id="PTHR11055">
    <property type="entry name" value="BIFUNCTIONAL 3'-PHOSPHOADENOSINE 5'-PHOSPHOSULFATE SYNTHASE"/>
    <property type="match status" value="1"/>
</dbReference>
<dbReference type="GO" id="GO:0000103">
    <property type="term" value="P:sulfate assimilation"/>
    <property type="evidence" value="ECO:0007669"/>
    <property type="project" value="UniProtKB-UniRule"/>
</dbReference>
<dbReference type="InterPro" id="IPR027417">
    <property type="entry name" value="P-loop_NTPase"/>
</dbReference>
<proteinExistence type="inferred from homology"/>
<evidence type="ECO:0000256" key="7">
    <source>
        <dbReference type="ARBA" id="ARBA00022777"/>
    </source>
</evidence>
<evidence type="ECO:0000256" key="8">
    <source>
        <dbReference type="ARBA" id="ARBA00022840"/>
    </source>
</evidence>
<dbReference type="PANTHER" id="PTHR11055:SF1">
    <property type="entry name" value="PAPS SYNTHETASE, ISOFORM D"/>
    <property type="match status" value="1"/>
</dbReference>
<evidence type="ECO:0000313" key="13">
    <source>
        <dbReference type="Proteomes" id="UP000005387"/>
    </source>
</evidence>
<dbReference type="eggNOG" id="COG0529">
    <property type="taxonomic scope" value="Bacteria"/>
</dbReference>
<comment type="similarity">
    <text evidence="4 9 10">Belongs to the APS kinase family.</text>
</comment>
<gene>
    <name evidence="9" type="primary">cysC</name>
    <name evidence="12" type="ORF">PaecuDRAFT_4140</name>
</gene>
<dbReference type="Gene3D" id="3.40.50.300">
    <property type="entry name" value="P-loop containing nucleotide triphosphate hydrolases"/>
    <property type="match status" value="1"/>
</dbReference>
<evidence type="ECO:0000256" key="2">
    <source>
        <dbReference type="ARBA" id="ARBA00002632"/>
    </source>
</evidence>
<name>E0IEP9_9BACL</name>
<comment type="pathway">
    <text evidence="3 9 10">Sulfur metabolism; hydrogen sulfide biosynthesis; sulfite from sulfate: step 2/3.</text>
</comment>
<comment type="function">
    <text evidence="2 9 10">Catalyzes the synthesis of activated sulfate.</text>
</comment>